<dbReference type="PANTHER" id="PTHR11615">
    <property type="entry name" value="NITRATE, FORMATE, IRON DEHYDROGENASE"/>
    <property type="match status" value="1"/>
</dbReference>
<sequence length="561" mass="62688">MGKCLTLKKSNCKNCYKCIRHCPVKSIRFSGNQAHIIEDECILCGQCFVVCPQNAKEIVDETEKVKVLLQGGDPVIVSLAPSFVANYGAGISQMRQALKKLGFYDVEETAVGASMVKSEYERLIKEESRDIIISSCCHSVNLLIQKYFPNLLCYLADVLSPMQAHCTDIKKRYPNAKTVFIGPCVAKKDEAGKYPGIVDAVLTFEELTGWLNAEGIALENEIDHEEHSRARFFPTTGGILKTMKETMEETSSRYTYLAIDGVENCMAALRDIENGSIHNCFIEMSSCVGSCVGGPVMEKYHRSPVKDYSAVSSFAGRLDFEVENMSSGEIRKAFMPIDTGSSTPSESEIMSILRQMGKFRPSDELNCGSCGYNTCREKAIAIYQGKADISMCLPFLKDKAESFSDNIVSNSPNGIILLNESLEVQQINNTARRIMNIRQASDVLGDQVIRILDPKPFMEVLKSGRNIKNERVYLAEYKKYIEQTIIHDSEYHLLICIMRDVTDEETEREKKESISRQTVEIADKVVDKQMRIVQEIASLLGETAAETKIALAKLKESISNE</sequence>
<evidence type="ECO:0000259" key="6">
    <source>
        <dbReference type="PROSITE" id="PS51656"/>
    </source>
</evidence>
<evidence type="ECO:0000313" key="8">
    <source>
        <dbReference type="Proteomes" id="UP000823960"/>
    </source>
</evidence>
<dbReference type="SUPFAM" id="SSF53920">
    <property type="entry name" value="Fe-only hydrogenase"/>
    <property type="match status" value="1"/>
</dbReference>
<evidence type="ECO:0000256" key="4">
    <source>
        <dbReference type="ARBA" id="ARBA00023014"/>
    </source>
</evidence>
<protein>
    <submittedName>
        <fullName evidence="7">4Fe-4S binding protein</fullName>
    </submittedName>
</protein>
<keyword evidence="2" id="KW-0479">Metal-binding</keyword>
<dbReference type="InterPro" id="IPR017896">
    <property type="entry name" value="4Fe4S_Fe-S-bd"/>
</dbReference>
<keyword evidence="4" id="KW-0411">Iron-sulfur</keyword>
<feature type="domain" description="4Fe-4S ferredoxin-type" evidence="5">
    <location>
        <begin position="3"/>
        <end position="31"/>
    </location>
</feature>
<dbReference type="PROSITE" id="PS00198">
    <property type="entry name" value="4FE4S_FER_1"/>
    <property type="match status" value="1"/>
</dbReference>
<organism evidence="7 8">
    <name type="scientific">Candidatus Faeciplasma avium</name>
    <dbReference type="NCBI Taxonomy" id="2840798"/>
    <lineage>
        <taxon>Bacteria</taxon>
        <taxon>Bacillati</taxon>
        <taxon>Bacillota</taxon>
        <taxon>Clostridia</taxon>
        <taxon>Eubacteriales</taxon>
        <taxon>Oscillospiraceae</taxon>
        <taxon>Oscillospiraceae incertae sedis</taxon>
        <taxon>Candidatus Faeciplasma</taxon>
    </lineage>
</organism>
<dbReference type="Pfam" id="PF13237">
    <property type="entry name" value="Fer4_10"/>
    <property type="match status" value="1"/>
</dbReference>
<evidence type="ECO:0000259" key="5">
    <source>
        <dbReference type="PROSITE" id="PS51379"/>
    </source>
</evidence>
<dbReference type="PROSITE" id="PS51379">
    <property type="entry name" value="4FE4S_FER_2"/>
    <property type="match status" value="2"/>
</dbReference>
<dbReference type="Pfam" id="PF02906">
    <property type="entry name" value="Fe_hyd_lg_C"/>
    <property type="match status" value="1"/>
</dbReference>
<feature type="domain" description="4Fe-4S ferredoxin-type" evidence="5">
    <location>
        <begin position="32"/>
        <end position="61"/>
    </location>
</feature>
<keyword evidence="3" id="KW-0408">Iron</keyword>
<dbReference type="Gene3D" id="3.40.950.10">
    <property type="entry name" value="Fe-only Hydrogenase (Larger Subunit), Chain L, domain 3"/>
    <property type="match status" value="1"/>
</dbReference>
<dbReference type="Pfam" id="PF04060">
    <property type="entry name" value="FeS"/>
    <property type="match status" value="1"/>
</dbReference>
<evidence type="ECO:0000256" key="1">
    <source>
        <dbReference type="ARBA" id="ARBA00022485"/>
    </source>
</evidence>
<dbReference type="GO" id="GO:0051539">
    <property type="term" value="F:4 iron, 4 sulfur cluster binding"/>
    <property type="evidence" value="ECO:0007669"/>
    <property type="project" value="UniProtKB-KW"/>
</dbReference>
<dbReference type="GO" id="GO:0046872">
    <property type="term" value="F:metal ion binding"/>
    <property type="evidence" value="ECO:0007669"/>
    <property type="project" value="UniProtKB-KW"/>
</dbReference>
<dbReference type="Proteomes" id="UP000823960">
    <property type="component" value="Unassembled WGS sequence"/>
</dbReference>
<dbReference type="InterPro" id="IPR007202">
    <property type="entry name" value="4Fe-4S_dom"/>
</dbReference>
<reference evidence="7" key="1">
    <citation type="submission" date="2020-10" db="EMBL/GenBank/DDBJ databases">
        <authorList>
            <person name="Gilroy R."/>
        </authorList>
    </citation>
    <scope>NUCLEOTIDE SEQUENCE</scope>
    <source>
        <strain evidence="7">1370</strain>
    </source>
</reference>
<dbReference type="InterPro" id="IPR009016">
    <property type="entry name" value="Fe_hydrogenase"/>
</dbReference>
<name>A0A9D1T363_9FIRM</name>
<accession>A0A9D1T363</accession>
<comment type="caution">
    <text evidence="7">The sequence shown here is derived from an EMBL/GenBank/DDBJ whole genome shotgun (WGS) entry which is preliminary data.</text>
</comment>
<dbReference type="InterPro" id="IPR004108">
    <property type="entry name" value="Fe_hydrogenase_lsu_C"/>
</dbReference>
<dbReference type="PROSITE" id="PS51656">
    <property type="entry name" value="4FE4S"/>
    <property type="match status" value="1"/>
</dbReference>
<dbReference type="InterPro" id="IPR017900">
    <property type="entry name" value="4Fe4S_Fe_S_CS"/>
</dbReference>
<dbReference type="Gene3D" id="1.10.15.40">
    <property type="entry name" value="Electron transport complex subunit B, putative Fe-S cluster"/>
    <property type="match status" value="1"/>
</dbReference>
<gene>
    <name evidence="7" type="ORF">IAD28_00420</name>
</gene>
<dbReference type="Gene3D" id="3.30.450.20">
    <property type="entry name" value="PAS domain"/>
    <property type="match status" value="1"/>
</dbReference>
<evidence type="ECO:0000256" key="2">
    <source>
        <dbReference type="ARBA" id="ARBA00022723"/>
    </source>
</evidence>
<feature type="domain" description="4Fe-4S" evidence="6">
    <location>
        <begin position="348"/>
        <end position="409"/>
    </location>
</feature>
<evidence type="ECO:0000313" key="7">
    <source>
        <dbReference type="EMBL" id="HIV10150.1"/>
    </source>
</evidence>
<dbReference type="AlphaFoldDB" id="A0A9D1T363"/>
<reference evidence="7" key="2">
    <citation type="journal article" date="2021" name="PeerJ">
        <title>Extensive microbial diversity within the chicken gut microbiome revealed by metagenomics and culture.</title>
        <authorList>
            <person name="Gilroy R."/>
            <person name="Ravi A."/>
            <person name="Getino M."/>
            <person name="Pursley I."/>
            <person name="Horton D.L."/>
            <person name="Alikhan N.F."/>
            <person name="Baker D."/>
            <person name="Gharbi K."/>
            <person name="Hall N."/>
            <person name="Watson M."/>
            <person name="Adriaenssens E.M."/>
            <person name="Foster-Nyarko E."/>
            <person name="Jarju S."/>
            <person name="Secka A."/>
            <person name="Antonio M."/>
            <person name="Oren A."/>
            <person name="Chaudhuri R.R."/>
            <person name="La Ragione R."/>
            <person name="Hildebrand F."/>
            <person name="Pallen M.J."/>
        </authorList>
    </citation>
    <scope>NUCLEOTIDE SEQUENCE</scope>
    <source>
        <strain evidence="7">1370</strain>
    </source>
</reference>
<dbReference type="InterPro" id="IPR050340">
    <property type="entry name" value="Cytosolic_Fe-S_CAF"/>
</dbReference>
<keyword evidence="1" id="KW-0004">4Fe-4S</keyword>
<dbReference type="Gene3D" id="3.30.70.20">
    <property type="match status" value="1"/>
</dbReference>
<evidence type="ECO:0000256" key="3">
    <source>
        <dbReference type="ARBA" id="ARBA00023004"/>
    </source>
</evidence>
<proteinExistence type="predicted"/>
<dbReference type="SUPFAM" id="SSF54862">
    <property type="entry name" value="4Fe-4S ferredoxins"/>
    <property type="match status" value="1"/>
</dbReference>
<dbReference type="EMBL" id="DVOL01000005">
    <property type="protein sequence ID" value="HIV10150.1"/>
    <property type="molecule type" value="Genomic_DNA"/>
</dbReference>